<dbReference type="SUPFAM" id="SSF142906">
    <property type="entry name" value="YjbR-like"/>
    <property type="match status" value="1"/>
</dbReference>
<evidence type="ECO:0000313" key="1">
    <source>
        <dbReference type="EMBL" id="AZQ42873.1"/>
    </source>
</evidence>
<dbReference type="Pfam" id="PF04237">
    <property type="entry name" value="YjbR"/>
    <property type="match status" value="1"/>
</dbReference>
<protein>
    <submittedName>
        <fullName evidence="1">MmcQ/YjbR family DNA-binding protein</fullName>
    </submittedName>
</protein>
<dbReference type="AlphaFoldDB" id="A0A3S9MUP4"/>
<proteinExistence type="predicted"/>
<keyword evidence="1" id="KW-0238">DNA-binding</keyword>
<dbReference type="PANTHER" id="PTHR35145">
    <property type="entry name" value="CYTOPLASMIC PROTEIN-RELATED"/>
    <property type="match status" value="1"/>
</dbReference>
<sequence length="120" mass="13976">MQIDELQDYCLTKEHTTVDMPFDNTTLVFKVMGKMFALTRLTDWEKDQPTLNVKCDPEKAIELREQYDGVVTGGYHMSKKHWNTIKINDVMPDAEIFSWIDHSYELVVASLTAKQRATFK</sequence>
<dbReference type="Proteomes" id="UP000279600">
    <property type="component" value="Chromosome"/>
</dbReference>
<keyword evidence="2" id="KW-1185">Reference proteome</keyword>
<name>A0A3S9MUP4_9FLAO</name>
<dbReference type="PANTHER" id="PTHR35145:SF1">
    <property type="entry name" value="CYTOPLASMIC PROTEIN"/>
    <property type="match status" value="1"/>
</dbReference>
<reference evidence="1 2" key="1">
    <citation type="submission" date="2018-12" db="EMBL/GenBank/DDBJ databases">
        <title>Complete genome of Nonlabens sp. MJ115.</title>
        <authorList>
            <person name="Choi H.S."/>
            <person name="Jung J."/>
        </authorList>
    </citation>
    <scope>NUCLEOTIDE SEQUENCE [LARGE SCALE GENOMIC DNA]</scope>
    <source>
        <strain evidence="1 2">MJ115</strain>
    </source>
</reference>
<accession>A0A3S9MUP4</accession>
<dbReference type="InterPro" id="IPR038056">
    <property type="entry name" value="YjbR-like_sf"/>
</dbReference>
<dbReference type="RefSeq" id="WP_126444733.1">
    <property type="nucleotide sequence ID" value="NZ_CP034549.1"/>
</dbReference>
<dbReference type="InterPro" id="IPR058532">
    <property type="entry name" value="YjbR/MT2646/Rv2570-like"/>
</dbReference>
<dbReference type="EMBL" id="CP034549">
    <property type="protein sequence ID" value="AZQ42873.1"/>
    <property type="molecule type" value="Genomic_DNA"/>
</dbReference>
<evidence type="ECO:0000313" key="2">
    <source>
        <dbReference type="Proteomes" id="UP000279600"/>
    </source>
</evidence>
<dbReference type="InterPro" id="IPR007351">
    <property type="entry name" value="YjbR"/>
</dbReference>
<dbReference type="KEGG" id="noj:EJ995_00955"/>
<dbReference type="OrthoDB" id="9789813at2"/>
<gene>
    <name evidence="1" type="ORF">EJ995_00955</name>
</gene>
<dbReference type="GO" id="GO:0003677">
    <property type="term" value="F:DNA binding"/>
    <property type="evidence" value="ECO:0007669"/>
    <property type="project" value="UniProtKB-KW"/>
</dbReference>
<organism evidence="1 2">
    <name type="scientific">Nonlabens ponticola</name>
    <dbReference type="NCBI Taxonomy" id="2496866"/>
    <lineage>
        <taxon>Bacteria</taxon>
        <taxon>Pseudomonadati</taxon>
        <taxon>Bacteroidota</taxon>
        <taxon>Flavobacteriia</taxon>
        <taxon>Flavobacteriales</taxon>
        <taxon>Flavobacteriaceae</taxon>
        <taxon>Nonlabens</taxon>
    </lineage>
</organism>
<dbReference type="Gene3D" id="3.90.1150.30">
    <property type="match status" value="1"/>
</dbReference>